<evidence type="ECO:0000313" key="4">
    <source>
        <dbReference type="Proteomes" id="UP000214975"/>
    </source>
</evidence>
<sequence length="422" mass="48615">MREIFNEMIKEKMYHYEHESGLNVYVMPKKGFIKQYAMFATHYGSNDSEFIVPGETEKTLVPDGIAHFLEHKMFEEEEGSIFEEFSKNGASANAYTNFTTTAYLFSSTDNFYDNLKLLLDFVQRPYFTDENVEKEKGIIAQEIRMYDDDPSWRLFFNMLGGLYHLHPVKVDIAGTIESISKIDKDILYKCYRTFYHPSNMVLFIAGDVDINKVVDIVNNSVKADKRQGEIKRIYPNEPASINKNYVEQKMAVSMPLFNIGFKDYDVGYGGKKLLKKDIVTQICLEILAGRSSDLYEELYNDGLIDSTFDTEYVGEIDHGYSIIGGQSIDPEAVKQAVLDKISKVNSIDDSDLNRIKRKITGRFLKSFNSVEGISHNFITYYMRGINILDYTTTIEEITHEDVLNRFKTFFNEKNCVLSVIKP</sequence>
<organism evidence="3 4">
    <name type="scientific">Thermoanaerobacterium thermosaccharolyticum</name>
    <name type="common">Clostridium thermosaccharolyticum</name>
    <dbReference type="NCBI Taxonomy" id="1517"/>
    <lineage>
        <taxon>Bacteria</taxon>
        <taxon>Bacillati</taxon>
        <taxon>Bacillota</taxon>
        <taxon>Clostridia</taxon>
        <taxon>Thermoanaerobacterales</taxon>
        <taxon>Thermoanaerobacteraceae</taxon>
        <taxon>Thermoanaerobacterium</taxon>
    </lineage>
</organism>
<dbReference type="Proteomes" id="UP000214975">
    <property type="component" value="Chromosome"/>
</dbReference>
<dbReference type="PANTHER" id="PTHR11851">
    <property type="entry name" value="METALLOPROTEASE"/>
    <property type="match status" value="1"/>
</dbReference>
<gene>
    <name evidence="3" type="ORF">Thert_02912</name>
</gene>
<keyword evidence="3" id="KW-0645">Protease</keyword>
<evidence type="ECO:0000259" key="2">
    <source>
        <dbReference type="Pfam" id="PF05193"/>
    </source>
</evidence>
<reference evidence="3 4" key="1">
    <citation type="submission" date="2016-08" db="EMBL/GenBank/DDBJ databases">
        <title>A novel genetic cassette of butanologenic Thermoanaerobacterium thermosaccharolyticum that directly convert cellulose to butanol.</title>
        <authorList>
            <person name="Li T."/>
            <person name="He J."/>
        </authorList>
    </citation>
    <scope>NUCLEOTIDE SEQUENCE [LARGE SCALE GENOMIC DNA]</scope>
    <source>
        <strain evidence="3 4">TG57</strain>
    </source>
</reference>
<dbReference type="InterPro" id="IPR011249">
    <property type="entry name" value="Metalloenz_LuxS/M16"/>
</dbReference>
<evidence type="ECO:0000259" key="1">
    <source>
        <dbReference type="Pfam" id="PF00675"/>
    </source>
</evidence>
<dbReference type="Pfam" id="PF05193">
    <property type="entry name" value="Peptidase_M16_C"/>
    <property type="match status" value="1"/>
</dbReference>
<dbReference type="Gene3D" id="3.30.830.10">
    <property type="entry name" value="Metalloenzyme, LuxS/M16 peptidase-like"/>
    <property type="match status" value="2"/>
</dbReference>
<dbReference type="RefSeq" id="WP_094397876.1">
    <property type="nucleotide sequence ID" value="NZ_CP016893.1"/>
</dbReference>
<dbReference type="AlphaFoldDB" id="A0A223I2H8"/>
<dbReference type="GO" id="GO:0008233">
    <property type="term" value="F:peptidase activity"/>
    <property type="evidence" value="ECO:0007669"/>
    <property type="project" value="UniProtKB-KW"/>
</dbReference>
<dbReference type="InterPro" id="IPR050361">
    <property type="entry name" value="MPP/UQCRC_Complex"/>
</dbReference>
<proteinExistence type="predicted"/>
<evidence type="ECO:0000313" key="3">
    <source>
        <dbReference type="EMBL" id="AST58715.1"/>
    </source>
</evidence>
<name>A0A223I2H8_THETR</name>
<dbReference type="GO" id="GO:0046872">
    <property type="term" value="F:metal ion binding"/>
    <property type="evidence" value="ECO:0007669"/>
    <property type="project" value="InterPro"/>
</dbReference>
<keyword evidence="3" id="KW-0378">Hydrolase</keyword>
<accession>A0A223I2H8</accession>
<feature type="domain" description="Peptidase M16 C-terminal" evidence="2">
    <location>
        <begin position="181"/>
        <end position="358"/>
    </location>
</feature>
<dbReference type="SUPFAM" id="SSF63411">
    <property type="entry name" value="LuxS/MPP-like metallohydrolase"/>
    <property type="match status" value="2"/>
</dbReference>
<dbReference type="EMBL" id="CP016893">
    <property type="protein sequence ID" value="AST58715.1"/>
    <property type="molecule type" value="Genomic_DNA"/>
</dbReference>
<dbReference type="PANTHER" id="PTHR11851:SF134">
    <property type="entry name" value="ZINC-DEPENDENT PROTEASE"/>
    <property type="match status" value="1"/>
</dbReference>
<dbReference type="InterPro" id="IPR007863">
    <property type="entry name" value="Peptidase_M16_C"/>
</dbReference>
<feature type="domain" description="Peptidase M16 N-terminal" evidence="1">
    <location>
        <begin position="63"/>
        <end position="174"/>
    </location>
</feature>
<dbReference type="GO" id="GO:0006508">
    <property type="term" value="P:proteolysis"/>
    <property type="evidence" value="ECO:0007669"/>
    <property type="project" value="UniProtKB-KW"/>
</dbReference>
<protein>
    <submittedName>
        <fullName evidence="3">Zinc protease</fullName>
    </submittedName>
</protein>
<dbReference type="Pfam" id="PF00675">
    <property type="entry name" value="Peptidase_M16"/>
    <property type="match status" value="1"/>
</dbReference>
<dbReference type="InterPro" id="IPR011765">
    <property type="entry name" value="Pept_M16_N"/>
</dbReference>
<dbReference type="NCBIfam" id="NF047421">
    <property type="entry name" value="YfmH_fam"/>
    <property type="match status" value="1"/>
</dbReference>